<dbReference type="OrthoDB" id="9806994at2"/>
<dbReference type="InterPro" id="IPR036388">
    <property type="entry name" value="WH-like_DNA-bd_sf"/>
</dbReference>
<reference evidence="2 3" key="1">
    <citation type="journal article" date="2013" name="Mar. Genomics">
        <title>Expression of sulfatases in Rhodopirellula baltica and the diversity of sulfatases in the genus Rhodopirellula.</title>
        <authorList>
            <person name="Wegner C.E."/>
            <person name="Richter-Heitmann T."/>
            <person name="Klindworth A."/>
            <person name="Klockow C."/>
            <person name="Richter M."/>
            <person name="Achstetter T."/>
            <person name="Glockner F.O."/>
            <person name="Harder J."/>
        </authorList>
    </citation>
    <scope>NUCLEOTIDE SEQUENCE [LARGE SCALE GENOMIC DNA]</scope>
    <source>
        <strain evidence="2 3">SM1</strain>
    </source>
</reference>
<dbReference type="PATRIC" id="fig|1265738.3.peg.3566"/>
<evidence type="ECO:0000313" key="3">
    <source>
        <dbReference type="Proteomes" id="UP000011991"/>
    </source>
</evidence>
<dbReference type="AlphaFoldDB" id="M5S025"/>
<dbReference type="InterPro" id="IPR009061">
    <property type="entry name" value="DNA-bd_dom_put_sf"/>
</dbReference>
<evidence type="ECO:0000313" key="2">
    <source>
        <dbReference type="EMBL" id="EMI19529.1"/>
    </source>
</evidence>
<dbReference type="Proteomes" id="UP000011991">
    <property type="component" value="Unassembled WGS sequence"/>
</dbReference>
<dbReference type="InterPro" id="IPR041657">
    <property type="entry name" value="HTH_17"/>
</dbReference>
<dbReference type="RefSeq" id="WP_008698376.1">
    <property type="nucleotide sequence ID" value="NZ_ANOG01000512.1"/>
</dbReference>
<protein>
    <recommendedName>
        <fullName evidence="1">Helix-turn-helix domain-containing protein</fullName>
    </recommendedName>
</protein>
<comment type="caution">
    <text evidence="2">The sequence shown here is derived from an EMBL/GenBank/DDBJ whole genome shotgun (WGS) entry which is preliminary data.</text>
</comment>
<evidence type="ECO:0000259" key="1">
    <source>
        <dbReference type="Pfam" id="PF12728"/>
    </source>
</evidence>
<dbReference type="EMBL" id="ANOG01000512">
    <property type="protein sequence ID" value="EMI19529.1"/>
    <property type="molecule type" value="Genomic_DNA"/>
</dbReference>
<dbReference type="Gene3D" id="1.10.10.10">
    <property type="entry name" value="Winged helix-like DNA-binding domain superfamily/Winged helix DNA-binding domain"/>
    <property type="match status" value="1"/>
</dbReference>
<dbReference type="SUPFAM" id="SSF46955">
    <property type="entry name" value="Putative DNA-binding domain"/>
    <property type="match status" value="1"/>
</dbReference>
<keyword evidence="3" id="KW-1185">Reference proteome</keyword>
<sequence length="68" mass="7905">MTAELNKSATNQRPRTKKEIAAYFSVSERTIDRWLLEGTLPRDAKVVIGGVVRFNMDVLERHMRERSE</sequence>
<dbReference type="Pfam" id="PF12728">
    <property type="entry name" value="HTH_17"/>
    <property type="match status" value="1"/>
</dbReference>
<gene>
    <name evidence="2" type="ORF">RMSM_03560</name>
</gene>
<accession>M5S025</accession>
<organism evidence="2 3">
    <name type="scientific">Rhodopirellula maiorica SM1</name>
    <dbReference type="NCBI Taxonomy" id="1265738"/>
    <lineage>
        <taxon>Bacteria</taxon>
        <taxon>Pseudomonadati</taxon>
        <taxon>Planctomycetota</taxon>
        <taxon>Planctomycetia</taxon>
        <taxon>Pirellulales</taxon>
        <taxon>Pirellulaceae</taxon>
        <taxon>Novipirellula</taxon>
    </lineage>
</organism>
<feature type="domain" description="Helix-turn-helix" evidence="1">
    <location>
        <begin position="17"/>
        <end position="67"/>
    </location>
</feature>
<proteinExistence type="predicted"/>
<name>M5S025_9BACT</name>